<dbReference type="RefSeq" id="XP_028138686.1">
    <property type="nucleotide sequence ID" value="XM_028282885.1"/>
</dbReference>
<dbReference type="InterPro" id="IPR009057">
    <property type="entry name" value="Homeodomain-like_sf"/>
</dbReference>
<comment type="subcellular location">
    <subcellularLocation>
        <location evidence="1">Nucleus</location>
    </subcellularLocation>
</comment>
<dbReference type="Pfam" id="PF05225">
    <property type="entry name" value="HTH_psq"/>
    <property type="match status" value="1"/>
</dbReference>
<proteinExistence type="predicted"/>
<dbReference type="InParanoid" id="A0A6P7FQZ2"/>
<dbReference type="GO" id="GO:0005634">
    <property type="term" value="C:nucleus"/>
    <property type="evidence" value="ECO:0007669"/>
    <property type="project" value="UniProtKB-SubCell"/>
</dbReference>
<evidence type="ECO:0000313" key="3">
    <source>
        <dbReference type="RefSeq" id="XP_028138686.1"/>
    </source>
</evidence>
<reference evidence="3" key="1">
    <citation type="submission" date="2025-08" db="UniProtKB">
        <authorList>
            <consortium name="RefSeq"/>
        </authorList>
    </citation>
    <scope>IDENTIFICATION</scope>
    <source>
        <tissue evidence="3">Whole insect</tissue>
    </source>
</reference>
<name>A0A6P7FQZ2_DIAVI</name>
<gene>
    <name evidence="3" type="primary">LOC114333058</name>
</gene>
<dbReference type="AlphaFoldDB" id="A0A6P7FQZ2"/>
<dbReference type="GO" id="GO:0003677">
    <property type="term" value="F:DNA binding"/>
    <property type="evidence" value="ECO:0007669"/>
    <property type="project" value="InterPro"/>
</dbReference>
<protein>
    <submittedName>
        <fullName evidence="3">Uncharacterized protein LOC114333058</fullName>
    </submittedName>
</protein>
<sequence length="102" mass="12154">MRTYKRKSEKGKTPYDIMKRAVKVVLEENFSVRKAAKNFEIPRKSLEKYCKKFMAVQEQNGNLINIQIGYAKSRQVFSTEQEELPRNPPKYKIEICLYWMSL</sequence>
<dbReference type="SUPFAM" id="SSF46689">
    <property type="entry name" value="Homeodomain-like"/>
    <property type="match status" value="1"/>
</dbReference>
<feature type="domain" description="HTH psq-type" evidence="2">
    <location>
        <begin position="16"/>
        <end position="52"/>
    </location>
</feature>
<evidence type="ECO:0000256" key="1">
    <source>
        <dbReference type="ARBA" id="ARBA00004123"/>
    </source>
</evidence>
<organism evidence="3">
    <name type="scientific">Diabrotica virgifera virgifera</name>
    <name type="common">western corn rootworm</name>
    <dbReference type="NCBI Taxonomy" id="50390"/>
    <lineage>
        <taxon>Eukaryota</taxon>
        <taxon>Metazoa</taxon>
        <taxon>Ecdysozoa</taxon>
        <taxon>Arthropoda</taxon>
        <taxon>Hexapoda</taxon>
        <taxon>Insecta</taxon>
        <taxon>Pterygota</taxon>
        <taxon>Neoptera</taxon>
        <taxon>Endopterygota</taxon>
        <taxon>Coleoptera</taxon>
        <taxon>Polyphaga</taxon>
        <taxon>Cucujiformia</taxon>
        <taxon>Chrysomeloidea</taxon>
        <taxon>Chrysomelidae</taxon>
        <taxon>Galerucinae</taxon>
        <taxon>Diabroticina</taxon>
        <taxon>Diabroticites</taxon>
        <taxon>Diabrotica</taxon>
    </lineage>
</organism>
<accession>A0A6P7FQZ2</accession>
<dbReference type="InterPro" id="IPR007889">
    <property type="entry name" value="HTH_Psq"/>
</dbReference>
<evidence type="ECO:0000259" key="2">
    <source>
        <dbReference type="Pfam" id="PF05225"/>
    </source>
</evidence>
<dbReference type="Gene3D" id="1.10.10.60">
    <property type="entry name" value="Homeodomain-like"/>
    <property type="match status" value="1"/>
</dbReference>